<dbReference type="Pfam" id="PF02630">
    <property type="entry name" value="SCO1-SenC"/>
    <property type="match status" value="1"/>
</dbReference>
<protein>
    <submittedName>
        <fullName evidence="5">Protein SCO1/2</fullName>
    </submittedName>
</protein>
<keyword evidence="3" id="KW-0472">Membrane</keyword>
<dbReference type="Gene3D" id="3.40.30.10">
    <property type="entry name" value="Glutaredoxin"/>
    <property type="match status" value="1"/>
</dbReference>
<comment type="similarity">
    <text evidence="1">Belongs to the SCO1/2 family.</text>
</comment>
<dbReference type="CDD" id="cd02968">
    <property type="entry name" value="SCO"/>
    <property type="match status" value="1"/>
</dbReference>
<name>A0ABT9ZUC3_9BACI</name>
<feature type="domain" description="Thioredoxin" evidence="4">
    <location>
        <begin position="43"/>
        <end position="210"/>
    </location>
</feature>
<evidence type="ECO:0000256" key="3">
    <source>
        <dbReference type="SAM" id="Phobius"/>
    </source>
</evidence>
<dbReference type="PROSITE" id="PS51352">
    <property type="entry name" value="THIOREDOXIN_2"/>
    <property type="match status" value="1"/>
</dbReference>
<reference evidence="5 6" key="1">
    <citation type="submission" date="2023-07" db="EMBL/GenBank/DDBJ databases">
        <title>Genomic Encyclopedia of Type Strains, Phase IV (KMG-IV): sequencing the most valuable type-strain genomes for metagenomic binning, comparative biology and taxonomic classification.</title>
        <authorList>
            <person name="Goeker M."/>
        </authorList>
    </citation>
    <scope>NUCLEOTIDE SEQUENCE [LARGE SCALE GENOMIC DNA]</scope>
    <source>
        <strain evidence="5 6">DSM 9768</strain>
    </source>
</reference>
<keyword evidence="6" id="KW-1185">Reference proteome</keyword>
<dbReference type="PANTHER" id="PTHR12151:SF25">
    <property type="entry name" value="LINALOOL DEHYDRATASE_ISOMERASE DOMAIN-CONTAINING PROTEIN"/>
    <property type="match status" value="1"/>
</dbReference>
<proteinExistence type="inferred from homology"/>
<organism evidence="5 6">
    <name type="scientific">Evansella vedderi</name>
    <dbReference type="NCBI Taxonomy" id="38282"/>
    <lineage>
        <taxon>Bacteria</taxon>
        <taxon>Bacillati</taxon>
        <taxon>Bacillota</taxon>
        <taxon>Bacilli</taxon>
        <taxon>Bacillales</taxon>
        <taxon>Bacillaceae</taxon>
        <taxon>Evansella</taxon>
    </lineage>
</organism>
<keyword evidence="2" id="KW-0186">Copper</keyword>
<feature type="transmembrane region" description="Helical" evidence="3">
    <location>
        <begin position="7"/>
        <end position="25"/>
    </location>
</feature>
<evidence type="ECO:0000313" key="6">
    <source>
        <dbReference type="Proteomes" id="UP001230005"/>
    </source>
</evidence>
<dbReference type="InterPro" id="IPR013766">
    <property type="entry name" value="Thioredoxin_domain"/>
</dbReference>
<accession>A0ABT9ZUC3</accession>
<dbReference type="PANTHER" id="PTHR12151">
    <property type="entry name" value="ELECTRON TRANSPORT PROTIN SCO1/SENC FAMILY MEMBER"/>
    <property type="match status" value="1"/>
</dbReference>
<keyword evidence="3" id="KW-0812">Transmembrane</keyword>
<comment type="caution">
    <text evidence="5">The sequence shown here is derived from an EMBL/GenBank/DDBJ whole genome shotgun (WGS) entry which is preliminary data.</text>
</comment>
<dbReference type="EMBL" id="JAUSUG010000007">
    <property type="protein sequence ID" value="MDQ0254809.1"/>
    <property type="molecule type" value="Genomic_DNA"/>
</dbReference>
<evidence type="ECO:0000259" key="4">
    <source>
        <dbReference type="PROSITE" id="PS51352"/>
    </source>
</evidence>
<evidence type="ECO:0000313" key="5">
    <source>
        <dbReference type="EMBL" id="MDQ0254809.1"/>
    </source>
</evidence>
<dbReference type="InterPro" id="IPR003782">
    <property type="entry name" value="SCO1/SenC"/>
</dbReference>
<keyword evidence="3" id="KW-1133">Transmembrane helix</keyword>
<dbReference type="RefSeq" id="WP_307325273.1">
    <property type="nucleotide sequence ID" value="NZ_JAUSUG010000007.1"/>
</dbReference>
<dbReference type="SUPFAM" id="SSF52833">
    <property type="entry name" value="Thioredoxin-like"/>
    <property type="match status" value="1"/>
</dbReference>
<sequence>MIKNSQTTLSCILVILFGFVLFYVGTDGFRAYTAETARLYKLMEQNPTLPHVTLEDSNSRTYPISDLEDKYLFITFMYTNCGTVCPILEMNMGQVFNLLPEEYIGEDIVFLSISFDPERDDPATLAEYKSHFYNADGETWRMARIEDEEELDQLLETFGVIVIPEGNGDFGHNSAFYLVDRNGVLIDVMDYTKMDEAAERVISILESEKGA</sequence>
<dbReference type="Proteomes" id="UP001230005">
    <property type="component" value="Unassembled WGS sequence"/>
</dbReference>
<evidence type="ECO:0000256" key="2">
    <source>
        <dbReference type="ARBA" id="ARBA00023008"/>
    </source>
</evidence>
<dbReference type="InterPro" id="IPR036249">
    <property type="entry name" value="Thioredoxin-like_sf"/>
</dbReference>
<gene>
    <name evidence="5" type="ORF">J2S74_002188</name>
</gene>
<evidence type="ECO:0000256" key="1">
    <source>
        <dbReference type="ARBA" id="ARBA00010996"/>
    </source>
</evidence>